<protein>
    <submittedName>
        <fullName evidence="1">WXG residues type VII secretion target family protein</fullName>
    </submittedName>
</protein>
<gene>
    <name evidence="1" type="ORF">I543_3784</name>
</gene>
<name>A0A829Q107_9MYCO</name>
<dbReference type="SUPFAM" id="SSF140453">
    <property type="entry name" value="EsxAB dimer-like"/>
    <property type="match status" value="1"/>
</dbReference>
<evidence type="ECO:0000313" key="1">
    <source>
        <dbReference type="EMBL" id="EUA46044.1"/>
    </source>
</evidence>
<organism evidence="1 2">
    <name type="scientific">Mycobacteroides abscessus 21</name>
    <dbReference type="NCBI Taxonomy" id="1299324"/>
    <lineage>
        <taxon>Bacteria</taxon>
        <taxon>Bacillati</taxon>
        <taxon>Actinomycetota</taxon>
        <taxon>Actinomycetes</taxon>
        <taxon>Mycobacteriales</taxon>
        <taxon>Mycobacteriaceae</taxon>
        <taxon>Mycobacteroides</taxon>
        <taxon>Mycobacteroides abscessus</taxon>
    </lineage>
</organism>
<dbReference type="InterPro" id="IPR036689">
    <property type="entry name" value="ESAT-6-like_sf"/>
</dbReference>
<dbReference type="Proteomes" id="UP000020103">
    <property type="component" value="Unassembled WGS sequence"/>
</dbReference>
<dbReference type="AlphaFoldDB" id="A0A829Q107"/>
<reference evidence="1 2" key="1">
    <citation type="submission" date="2013-12" db="EMBL/GenBank/DDBJ databases">
        <authorList>
            <person name="Madinger N."/>
            <person name="Lenaerts A."/>
            <person name="Ordway D."/>
            <person name="DeGroote M.A."/>
            <person name="Parker T."/>
            <person name="Sizemore C."/>
            <person name="Tallon L.J."/>
            <person name="Sadzewicz L.K."/>
            <person name="Sengamalay N."/>
            <person name="Fraser C.M."/>
            <person name="Hine E."/>
            <person name="Shefchek K.A."/>
            <person name="Das S.P."/>
            <person name="Tettelin H."/>
        </authorList>
    </citation>
    <scope>NUCLEOTIDE SEQUENCE [LARGE SCALE GENOMIC DNA]</scope>
    <source>
        <strain evidence="1 2">21</strain>
    </source>
</reference>
<comment type="caution">
    <text evidence="1">The sequence shown here is derived from an EMBL/GenBank/DDBJ whole genome shotgun (WGS) entry which is preliminary data.</text>
</comment>
<dbReference type="Pfam" id="PF06013">
    <property type="entry name" value="WXG100"/>
    <property type="match status" value="1"/>
</dbReference>
<accession>A0A829Q107</accession>
<evidence type="ECO:0000313" key="2">
    <source>
        <dbReference type="Proteomes" id="UP000020103"/>
    </source>
</evidence>
<dbReference type="EMBL" id="JAOF01000001">
    <property type="protein sequence ID" value="EUA46044.1"/>
    <property type="molecule type" value="Genomic_DNA"/>
</dbReference>
<dbReference type="Gene3D" id="1.10.287.1060">
    <property type="entry name" value="ESAT-6-like"/>
    <property type="match status" value="1"/>
</dbReference>
<dbReference type="InterPro" id="IPR010310">
    <property type="entry name" value="T7SS_ESAT-6-like"/>
</dbReference>
<sequence length="99" mass="11330">MDIEEHRYRVDLEALESFAEQLAAFDRAAETRAGDVDKRIGDLHTSWSGADAAAQLAYHKQWLEGVAQMRKAEEELEEAARLAHFNYSKAVEHNTQMWP</sequence>
<proteinExistence type="predicted"/>